<evidence type="ECO:0000313" key="2">
    <source>
        <dbReference type="EMBL" id="MBF6302734.1"/>
    </source>
</evidence>
<keyword evidence="1" id="KW-0732">Signal</keyword>
<protein>
    <submittedName>
        <fullName evidence="2">DUF3558 domain-containing protein</fullName>
    </submittedName>
</protein>
<dbReference type="EMBL" id="JADLQX010000054">
    <property type="protein sequence ID" value="MBF6302734.1"/>
    <property type="molecule type" value="Genomic_DNA"/>
</dbReference>
<dbReference type="Pfam" id="PF12079">
    <property type="entry name" value="DUF3558"/>
    <property type="match status" value="1"/>
</dbReference>
<name>A0ABS0D1N2_9NOCA</name>
<organism evidence="2 3">
    <name type="scientific">Nocardia amamiensis</name>
    <dbReference type="NCBI Taxonomy" id="404578"/>
    <lineage>
        <taxon>Bacteria</taxon>
        <taxon>Bacillati</taxon>
        <taxon>Actinomycetota</taxon>
        <taxon>Actinomycetes</taxon>
        <taxon>Mycobacteriales</taxon>
        <taxon>Nocardiaceae</taxon>
        <taxon>Nocardia</taxon>
    </lineage>
</organism>
<dbReference type="PROSITE" id="PS51257">
    <property type="entry name" value="PROKAR_LIPOPROTEIN"/>
    <property type="match status" value="1"/>
</dbReference>
<reference evidence="2 3" key="1">
    <citation type="submission" date="2020-10" db="EMBL/GenBank/DDBJ databases">
        <title>Identification of Nocardia species via Next-generation sequencing and recognition of intraspecies genetic diversity.</title>
        <authorList>
            <person name="Li P."/>
            <person name="Li P."/>
            <person name="Lu B."/>
        </authorList>
    </citation>
    <scope>NUCLEOTIDE SEQUENCE [LARGE SCALE GENOMIC DNA]</scope>
    <source>
        <strain evidence="2 3">BJ06-0157</strain>
    </source>
</reference>
<proteinExistence type="predicted"/>
<dbReference type="Proteomes" id="UP000702209">
    <property type="component" value="Unassembled WGS sequence"/>
</dbReference>
<feature type="signal peptide" evidence="1">
    <location>
        <begin position="1"/>
        <end position="20"/>
    </location>
</feature>
<sequence>MSRRIALVLLGSLLVSGAVACGDTTNGSPTTSTPAAKALFDPCTGIPDAALKSAGVDPGTEDHGVAGVDQSGWEICRWKGSRYSMTVFSTARTVSEFENKPGNVEFQDVTVAGRVGRQFKVEGASKDLLCDVLFPASQGVVQLRISNLAGLDNHEDPCTTLSRVGESIVPVLPR</sequence>
<evidence type="ECO:0000313" key="3">
    <source>
        <dbReference type="Proteomes" id="UP000702209"/>
    </source>
</evidence>
<dbReference type="InterPro" id="IPR024520">
    <property type="entry name" value="DUF3558"/>
</dbReference>
<comment type="caution">
    <text evidence="2">The sequence shown here is derived from an EMBL/GenBank/DDBJ whole genome shotgun (WGS) entry which is preliminary data.</text>
</comment>
<feature type="chain" id="PRO_5047525074" evidence="1">
    <location>
        <begin position="21"/>
        <end position="174"/>
    </location>
</feature>
<evidence type="ECO:0000256" key="1">
    <source>
        <dbReference type="SAM" id="SignalP"/>
    </source>
</evidence>
<dbReference type="RefSeq" id="WP_195133915.1">
    <property type="nucleotide sequence ID" value="NZ_JADLQX010000054.1"/>
</dbReference>
<accession>A0ABS0D1N2</accession>
<keyword evidence="3" id="KW-1185">Reference proteome</keyword>
<gene>
    <name evidence="2" type="ORF">IU459_35155</name>
</gene>